<comment type="caution">
    <text evidence="1">The sequence shown here is derived from an EMBL/GenBank/DDBJ whole genome shotgun (WGS) entry which is preliminary data.</text>
</comment>
<evidence type="ECO:0000313" key="1">
    <source>
        <dbReference type="EMBL" id="MBD9356802.1"/>
    </source>
</evidence>
<protein>
    <submittedName>
        <fullName evidence="1">Uncharacterized protein</fullName>
    </submittedName>
</protein>
<gene>
    <name evidence="1" type="ORF">IE877_13065</name>
</gene>
<organism evidence="1 2">
    <name type="scientific">Methylomonas albis</name>
    <dbReference type="NCBI Taxonomy" id="1854563"/>
    <lineage>
        <taxon>Bacteria</taxon>
        <taxon>Pseudomonadati</taxon>
        <taxon>Pseudomonadota</taxon>
        <taxon>Gammaproteobacteria</taxon>
        <taxon>Methylococcales</taxon>
        <taxon>Methylococcaceae</taxon>
        <taxon>Methylomonas</taxon>
    </lineage>
</organism>
<sequence>MAINQNQPKTPEAVELTSDWGGLSPHLIASFYPVDRNGIRKKYNDKYVVVKAALVDPNLDVTLNWQSPFEQAGPETKAPTLFAMLQSGAIQPIVDAIPLLGDGSTGNAAATRLLQQFEGRTGITKLNSVQVFNGMPPVKLTVTALFRAWKDPVNEVERPFDQLMEWALPVELAKDSSLLVNAVEKVRGGDKDWIETVLPSQSPTLIAMTYKGRTYAPLVIESIGQPLASPIDKTGAFVELAVPLSLATLTAIDRQDWSRTTLNNVRSNLSR</sequence>
<name>A0ABR9D106_9GAMM</name>
<dbReference type="EMBL" id="JACXSS010000001">
    <property type="protein sequence ID" value="MBD9356802.1"/>
    <property type="molecule type" value="Genomic_DNA"/>
</dbReference>
<keyword evidence="2" id="KW-1185">Reference proteome</keyword>
<reference evidence="1 2" key="1">
    <citation type="submission" date="2020-09" db="EMBL/GenBank/DDBJ databases">
        <title>Methylomonas albis sp. nov. and Methylomonas fluvii sp. nov.: Two cold-adapted methanotrophs from the River Elbe and an amended description of Methylovulum psychrotolerans strain Eb1.</title>
        <authorList>
            <person name="Bussmann I.K."/>
            <person name="Klings K.-W."/>
            <person name="Warnstedt J."/>
            <person name="Hoppert M."/>
            <person name="Saborowski A."/>
            <person name="Horn F."/>
            <person name="Liebner S."/>
        </authorList>
    </citation>
    <scope>NUCLEOTIDE SEQUENCE [LARGE SCALE GENOMIC DNA]</scope>
    <source>
        <strain evidence="1 2">EbA</strain>
    </source>
</reference>
<proteinExistence type="predicted"/>
<accession>A0ABR9D106</accession>
<dbReference type="Proteomes" id="UP000652176">
    <property type="component" value="Unassembled WGS sequence"/>
</dbReference>
<evidence type="ECO:0000313" key="2">
    <source>
        <dbReference type="Proteomes" id="UP000652176"/>
    </source>
</evidence>
<dbReference type="RefSeq" id="WP_192375127.1">
    <property type="nucleotide sequence ID" value="NZ_CAJHIV010000001.1"/>
</dbReference>